<feature type="transmembrane region" description="Helical" evidence="1">
    <location>
        <begin position="37"/>
        <end position="60"/>
    </location>
</feature>
<comment type="caution">
    <text evidence="2">The sequence shown here is derived from an EMBL/GenBank/DDBJ whole genome shotgun (WGS) entry which is preliminary data.</text>
</comment>
<dbReference type="InterPro" id="IPR021280">
    <property type="entry name" value="TMEM260-like"/>
</dbReference>
<feature type="transmembrane region" description="Helical" evidence="1">
    <location>
        <begin position="291"/>
        <end position="310"/>
    </location>
</feature>
<evidence type="ECO:0000256" key="1">
    <source>
        <dbReference type="SAM" id="Phobius"/>
    </source>
</evidence>
<keyword evidence="1" id="KW-0472">Membrane</keyword>
<feature type="transmembrane region" description="Helical" evidence="1">
    <location>
        <begin position="123"/>
        <end position="142"/>
    </location>
</feature>
<feature type="transmembrane region" description="Helical" evidence="1">
    <location>
        <begin position="356"/>
        <end position="373"/>
    </location>
</feature>
<gene>
    <name evidence="2" type="ORF">A3B40_02965</name>
</gene>
<dbReference type="AlphaFoldDB" id="A0A1F7IIL0"/>
<evidence type="ECO:0008006" key="4">
    <source>
        <dbReference type="Google" id="ProtNLM"/>
    </source>
</evidence>
<dbReference type="EMBL" id="MGAI01000058">
    <property type="protein sequence ID" value="OGK43200.1"/>
    <property type="molecule type" value="Genomic_DNA"/>
</dbReference>
<reference evidence="2 3" key="1">
    <citation type="journal article" date="2016" name="Nat. Commun.">
        <title>Thousands of microbial genomes shed light on interconnected biogeochemical processes in an aquifer system.</title>
        <authorList>
            <person name="Anantharaman K."/>
            <person name="Brown C.T."/>
            <person name="Hug L.A."/>
            <person name="Sharon I."/>
            <person name="Castelle C.J."/>
            <person name="Probst A.J."/>
            <person name="Thomas B.C."/>
            <person name="Singh A."/>
            <person name="Wilkins M.J."/>
            <person name="Karaoz U."/>
            <person name="Brodie E.L."/>
            <person name="Williams K.H."/>
            <person name="Hubbard S.S."/>
            <person name="Banfield J.F."/>
        </authorList>
    </citation>
    <scope>NUCLEOTIDE SEQUENCE [LARGE SCALE GENOMIC DNA]</scope>
</reference>
<dbReference type="InterPro" id="IPR011990">
    <property type="entry name" value="TPR-like_helical_dom_sf"/>
</dbReference>
<keyword evidence="1" id="KW-0812">Transmembrane</keyword>
<dbReference type="InterPro" id="IPR052724">
    <property type="entry name" value="GT117_domain-containing"/>
</dbReference>
<sequence length="659" mass="75655">MIKKVVVFIFFLSIGLVYLHNLTRDIYSGDIGDLVTAAYVGGVAHAPGYPLFTLLGLILTRIPLGIPPVSQVGLISVFSSLVGLVLLYKFSQVVTKSIFLALLNTSFLAFSYFFWLHAEIPEVFGLNNFFAIVLLYFAFRFYQNKKVKDLYLLAFFSGLSLTHHHTIITLFPSLAILSLANFKLIFKKKRLLILSIFFLIGFSIYLYVPIAASRNPVINWDSAYNLKNFLHLLLRKDYDYTPSIVHGVPIDVHKVIVGDYFKTLFTNFSYQVIFLALLGALFLIKNNKIMFSSLVLGFLLSGPVFVFYGASPVATRAAMAIMERFYSLSAVVLIFFVPYGMNLIKNLTVRVIKNKTLISLLMSYFLIVPFYMIKYNFPKTQLSNTQIGNELAQDILKNLAKNAVLMVHGDTKIFNIWYARYALGVRKDVEIINPPRVGGNVFFDEEINKYYQKYPKTKKEEITSKVILEIKKTRPIFATYDISGALQTSLTIPRGMVYQFIDKKDEPTLDEYLILVEKDLRKLQVKRKENLKPSEKNLVALEIPRIYSEALVRIGDFIDSHYKSPKLAEHYYRRALWIDDGNPGAYAGLGLVLFKGYNDCQGAIKNLSEAISIYKIWKPYYGQLYIIYKRCNTDKKIIDEYKRDYFNSFKENIEKLMKN</sequence>
<dbReference type="Gene3D" id="1.25.40.10">
    <property type="entry name" value="Tetratricopeptide repeat domain"/>
    <property type="match status" value="1"/>
</dbReference>
<dbReference type="PANTHER" id="PTHR16214">
    <property type="entry name" value="TRANSMEMBRANE PROTEIN 260"/>
    <property type="match status" value="1"/>
</dbReference>
<dbReference type="Pfam" id="PF11028">
    <property type="entry name" value="TMEM260-like"/>
    <property type="match status" value="1"/>
</dbReference>
<dbReference type="Proteomes" id="UP000178040">
    <property type="component" value="Unassembled WGS sequence"/>
</dbReference>
<name>A0A1F7IIL0_9BACT</name>
<feature type="transmembrane region" description="Helical" evidence="1">
    <location>
        <begin position="154"/>
        <end position="179"/>
    </location>
</feature>
<accession>A0A1F7IIL0</accession>
<dbReference type="PANTHER" id="PTHR16214:SF3">
    <property type="entry name" value="TRANSMEMBRANE PROTEIN 260"/>
    <property type="match status" value="1"/>
</dbReference>
<evidence type="ECO:0000313" key="3">
    <source>
        <dbReference type="Proteomes" id="UP000178040"/>
    </source>
</evidence>
<protein>
    <recommendedName>
        <fullName evidence="4">DUF2723 domain-containing protein</fullName>
    </recommendedName>
</protein>
<proteinExistence type="predicted"/>
<feature type="transmembrane region" description="Helical" evidence="1">
    <location>
        <begin position="72"/>
        <end position="91"/>
    </location>
</feature>
<organism evidence="2 3">
    <name type="scientific">Candidatus Roizmanbacteria bacterium RIFCSPLOWO2_01_FULL_37_16</name>
    <dbReference type="NCBI Taxonomy" id="1802058"/>
    <lineage>
        <taxon>Bacteria</taxon>
        <taxon>Candidatus Roizmaniibacteriota</taxon>
    </lineage>
</organism>
<feature type="transmembrane region" description="Helical" evidence="1">
    <location>
        <begin position="191"/>
        <end position="212"/>
    </location>
</feature>
<feature type="transmembrane region" description="Helical" evidence="1">
    <location>
        <begin position="268"/>
        <end position="284"/>
    </location>
</feature>
<feature type="transmembrane region" description="Helical" evidence="1">
    <location>
        <begin position="97"/>
        <end position="116"/>
    </location>
</feature>
<dbReference type="SUPFAM" id="SSF81901">
    <property type="entry name" value="HCP-like"/>
    <property type="match status" value="1"/>
</dbReference>
<feature type="transmembrane region" description="Helical" evidence="1">
    <location>
        <begin position="325"/>
        <end position="344"/>
    </location>
</feature>
<keyword evidence="1" id="KW-1133">Transmembrane helix</keyword>
<evidence type="ECO:0000313" key="2">
    <source>
        <dbReference type="EMBL" id="OGK43200.1"/>
    </source>
</evidence>